<name>A0A921RLX1_SORBI</name>
<keyword evidence="8" id="KW-0539">Nucleus</keyword>
<gene>
    <name evidence="10" type="ORF">BDA96_02G123600</name>
</gene>
<evidence type="ECO:0000256" key="5">
    <source>
        <dbReference type="ARBA" id="ARBA00022691"/>
    </source>
</evidence>
<keyword evidence="7" id="KW-0238">DNA-binding</keyword>
<evidence type="ECO:0000256" key="2">
    <source>
        <dbReference type="ARBA" id="ARBA00011975"/>
    </source>
</evidence>
<dbReference type="GO" id="GO:0032259">
    <property type="term" value="P:methylation"/>
    <property type="evidence" value="ECO:0007669"/>
    <property type="project" value="UniProtKB-KW"/>
</dbReference>
<dbReference type="InterPro" id="IPR029063">
    <property type="entry name" value="SAM-dependent_MTases_sf"/>
</dbReference>
<dbReference type="AlphaFoldDB" id="A0A921RLX1"/>
<keyword evidence="3" id="KW-0489">Methyltransferase</keyword>
<evidence type="ECO:0000259" key="9">
    <source>
        <dbReference type="PROSITE" id="PS51680"/>
    </source>
</evidence>
<evidence type="ECO:0000256" key="7">
    <source>
        <dbReference type="ARBA" id="ARBA00023125"/>
    </source>
</evidence>
<dbReference type="Gene3D" id="3.40.50.150">
    <property type="entry name" value="Vaccinia Virus protein VP39"/>
    <property type="match status" value="1"/>
</dbReference>
<accession>A0A921RLX1</accession>
<feature type="domain" description="SAM-dependent MTase DRM-type" evidence="9">
    <location>
        <begin position="1"/>
        <end position="243"/>
    </location>
</feature>
<dbReference type="SUPFAM" id="SSF53335">
    <property type="entry name" value="S-adenosyl-L-methionine-dependent methyltransferases"/>
    <property type="match status" value="2"/>
</dbReference>
<dbReference type="Pfam" id="PF00145">
    <property type="entry name" value="DNA_methylase"/>
    <property type="match status" value="1"/>
</dbReference>
<organism evidence="10 11">
    <name type="scientific">Sorghum bicolor</name>
    <name type="common">Sorghum</name>
    <name type="synonym">Sorghum vulgare</name>
    <dbReference type="NCBI Taxonomy" id="4558"/>
    <lineage>
        <taxon>Eukaryota</taxon>
        <taxon>Viridiplantae</taxon>
        <taxon>Streptophyta</taxon>
        <taxon>Embryophyta</taxon>
        <taxon>Tracheophyta</taxon>
        <taxon>Spermatophyta</taxon>
        <taxon>Magnoliopsida</taxon>
        <taxon>Liliopsida</taxon>
        <taxon>Poales</taxon>
        <taxon>Poaceae</taxon>
        <taxon>PACMAD clade</taxon>
        <taxon>Panicoideae</taxon>
        <taxon>Andropogonodae</taxon>
        <taxon>Andropogoneae</taxon>
        <taxon>Sorghinae</taxon>
        <taxon>Sorghum</taxon>
    </lineage>
</organism>
<dbReference type="InterPro" id="IPR030380">
    <property type="entry name" value="SAM_MeTfrase_DRM"/>
</dbReference>
<dbReference type="Proteomes" id="UP000807115">
    <property type="component" value="Chromosome 2"/>
</dbReference>
<evidence type="ECO:0000256" key="8">
    <source>
        <dbReference type="ARBA" id="ARBA00023242"/>
    </source>
</evidence>
<evidence type="ECO:0000256" key="3">
    <source>
        <dbReference type="ARBA" id="ARBA00022603"/>
    </source>
</evidence>
<dbReference type="EMBL" id="CM027681">
    <property type="protein sequence ID" value="KAG0542656.1"/>
    <property type="molecule type" value="Genomic_DNA"/>
</dbReference>
<evidence type="ECO:0000256" key="1">
    <source>
        <dbReference type="ARBA" id="ARBA00004123"/>
    </source>
</evidence>
<comment type="subcellular location">
    <subcellularLocation>
        <location evidence="1">Nucleus</location>
    </subcellularLocation>
</comment>
<dbReference type="PROSITE" id="PS51680">
    <property type="entry name" value="SAM_MT_DRM"/>
    <property type="match status" value="1"/>
</dbReference>
<dbReference type="EC" id="2.1.1.37" evidence="2"/>
<dbReference type="InterPro" id="IPR050390">
    <property type="entry name" value="C5-Methyltransferase"/>
</dbReference>
<dbReference type="GO" id="GO:0003886">
    <property type="term" value="F:DNA (cytosine-5-)-methyltransferase activity"/>
    <property type="evidence" value="ECO:0007669"/>
    <property type="project" value="UniProtKB-EC"/>
</dbReference>
<evidence type="ECO:0000313" key="11">
    <source>
        <dbReference type="Proteomes" id="UP000807115"/>
    </source>
</evidence>
<keyword evidence="6" id="KW-0677">Repeat</keyword>
<evidence type="ECO:0000313" key="10">
    <source>
        <dbReference type="EMBL" id="KAG0542656.1"/>
    </source>
</evidence>
<sequence>MPPRTISEAFPHTKRWWPSWDHRTQFNCLQTCVSSAKLLEKIRVTLTNSSHPSPPRVQKLVLEECRKWNLACVGLNKVAPLEPDEMEFLLGFPKDHTRGISRTERYRSLENSFQDDTVAYHLSVLKDMYPQDMNVLSLFSGIGGAEVALHRLGIRMKTVILVEKSEVNRTILRSWWDQTQTGTLIEINHVQTLTSERIEAYIRRIGGFDLVIGGSPCNNLCWEQPSPQKWFGGRALFIVLSVC</sequence>
<keyword evidence="4" id="KW-0808">Transferase</keyword>
<evidence type="ECO:0000256" key="6">
    <source>
        <dbReference type="ARBA" id="ARBA00022737"/>
    </source>
</evidence>
<dbReference type="GO" id="GO:0003677">
    <property type="term" value="F:DNA binding"/>
    <property type="evidence" value="ECO:0007669"/>
    <property type="project" value="UniProtKB-KW"/>
</dbReference>
<dbReference type="PANTHER" id="PTHR23068">
    <property type="entry name" value="DNA CYTOSINE-5- -METHYLTRANSFERASE 3-RELATED"/>
    <property type="match status" value="1"/>
</dbReference>
<comment type="caution">
    <text evidence="10">The sequence shown here is derived from an EMBL/GenBank/DDBJ whole genome shotgun (WGS) entry which is preliminary data.</text>
</comment>
<reference evidence="10" key="2">
    <citation type="submission" date="2020-10" db="EMBL/GenBank/DDBJ databases">
        <authorList>
            <person name="Cooper E.A."/>
            <person name="Brenton Z.W."/>
            <person name="Flinn B.S."/>
            <person name="Jenkins J."/>
            <person name="Shu S."/>
            <person name="Flowers D."/>
            <person name="Luo F."/>
            <person name="Wang Y."/>
            <person name="Xia P."/>
            <person name="Barry K."/>
            <person name="Daum C."/>
            <person name="Lipzen A."/>
            <person name="Yoshinaga Y."/>
            <person name="Schmutz J."/>
            <person name="Saski C."/>
            <person name="Vermerris W."/>
            <person name="Kresovich S."/>
        </authorList>
    </citation>
    <scope>NUCLEOTIDE SEQUENCE</scope>
</reference>
<proteinExistence type="predicted"/>
<keyword evidence="5" id="KW-0949">S-adenosyl-L-methionine</keyword>
<reference evidence="10" key="1">
    <citation type="journal article" date="2019" name="BMC Genomics">
        <title>A new reference genome for Sorghum bicolor reveals high levels of sequence similarity between sweet and grain genotypes: implications for the genetics of sugar metabolism.</title>
        <authorList>
            <person name="Cooper E.A."/>
            <person name="Brenton Z.W."/>
            <person name="Flinn B.S."/>
            <person name="Jenkins J."/>
            <person name="Shu S."/>
            <person name="Flowers D."/>
            <person name="Luo F."/>
            <person name="Wang Y."/>
            <person name="Xia P."/>
            <person name="Barry K."/>
            <person name="Daum C."/>
            <person name="Lipzen A."/>
            <person name="Yoshinaga Y."/>
            <person name="Schmutz J."/>
            <person name="Saski C."/>
            <person name="Vermerris W."/>
            <person name="Kresovich S."/>
        </authorList>
    </citation>
    <scope>NUCLEOTIDE SEQUENCE</scope>
</reference>
<evidence type="ECO:0000256" key="4">
    <source>
        <dbReference type="ARBA" id="ARBA00022679"/>
    </source>
</evidence>
<dbReference type="InterPro" id="IPR001525">
    <property type="entry name" value="C5_MeTfrase"/>
</dbReference>
<dbReference type="PANTHER" id="PTHR23068:SF25">
    <property type="entry name" value="DNA (CYTOSINE-5)-METHYLTRANSFERASE DRM2"/>
    <property type="match status" value="1"/>
</dbReference>
<protein>
    <recommendedName>
        <fullName evidence="2">DNA (cytosine-5-)-methyltransferase</fullName>
        <ecNumber evidence="2">2.1.1.37</ecNumber>
    </recommendedName>
</protein>
<dbReference type="GO" id="GO:0005634">
    <property type="term" value="C:nucleus"/>
    <property type="evidence" value="ECO:0007669"/>
    <property type="project" value="UniProtKB-SubCell"/>
</dbReference>